<reference evidence="1" key="1">
    <citation type="submission" date="2014-09" db="EMBL/GenBank/DDBJ databases">
        <authorList>
            <person name="Magalhaes I.L.F."/>
            <person name="Oliveira U."/>
            <person name="Santos F.R."/>
            <person name="Vidigal T.H.D.A."/>
            <person name="Brescovit A.D."/>
            <person name="Santos A.J."/>
        </authorList>
    </citation>
    <scope>NUCLEOTIDE SEQUENCE</scope>
    <source>
        <tissue evidence="1">Shoot tissue taken approximately 20 cm above the soil surface</tissue>
    </source>
</reference>
<evidence type="ECO:0000313" key="1">
    <source>
        <dbReference type="EMBL" id="JAD23192.1"/>
    </source>
</evidence>
<reference evidence="1" key="2">
    <citation type="journal article" date="2015" name="Data Brief">
        <title>Shoot transcriptome of the giant reed, Arundo donax.</title>
        <authorList>
            <person name="Barrero R.A."/>
            <person name="Guerrero F.D."/>
            <person name="Moolhuijzen P."/>
            <person name="Goolsby J.A."/>
            <person name="Tidwell J."/>
            <person name="Bellgard S.E."/>
            <person name="Bellgard M.I."/>
        </authorList>
    </citation>
    <scope>NUCLEOTIDE SEQUENCE</scope>
    <source>
        <tissue evidence="1">Shoot tissue taken approximately 20 cm above the soil surface</tissue>
    </source>
</reference>
<proteinExistence type="predicted"/>
<dbReference type="AlphaFoldDB" id="A0A0A8YL31"/>
<dbReference type="EMBL" id="GBRH01274703">
    <property type="protein sequence ID" value="JAD23192.1"/>
    <property type="molecule type" value="Transcribed_RNA"/>
</dbReference>
<organism evidence="1">
    <name type="scientific">Arundo donax</name>
    <name type="common">Giant reed</name>
    <name type="synonym">Donax arundinaceus</name>
    <dbReference type="NCBI Taxonomy" id="35708"/>
    <lineage>
        <taxon>Eukaryota</taxon>
        <taxon>Viridiplantae</taxon>
        <taxon>Streptophyta</taxon>
        <taxon>Embryophyta</taxon>
        <taxon>Tracheophyta</taxon>
        <taxon>Spermatophyta</taxon>
        <taxon>Magnoliopsida</taxon>
        <taxon>Liliopsida</taxon>
        <taxon>Poales</taxon>
        <taxon>Poaceae</taxon>
        <taxon>PACMAD clade</taxon>
        <taxon>Arundinoideae</taxon>
        <taxon>Arundineae</taxon>
        <taxon>Arundo</taxon>
    </lineage>
</organism>
<name>A0A0A8YL31_ARUDO</name>
<accession>A0A0A8YL31</accession>
<sequence>MIHIRQLGIGSIMQWTSLKISYELL</sequence>
<protein>
    <submittedName>
        <fullName evidence="1">Uncharacterized protein</fullName>
    </submittedName>
</protein>